<dbReference type="SMART" id="SM00869">
    <property type="entry name" value="Autotransporter"/>
    <property type="match status" value="1"/>
</dbReference>
<keyword evidence="3" id="KW-1185">Reference proteome</keyword>
<dbReference type="Pfam" id="PF03797">
    <property type="entry name" value="Autotransporter"/>
    <property type="match status" value="1"/>
</dbReference>
<dbReference type="PROSITE" id="PS51208">
    <property type="entry name" value="AUTOTRANSPORTER"/>
    <property type="match status" value="1"/>
</dbReference>
<protein>
    <submittedName>
        <fullName evidence="2">Autotransporter outer membrane beta-barrel domain-containing protein</fullName>
    </submittedName>
</protein>
<evidence type="ECO:0000259" key="1">
    <source>
        <dbReference type="PROSITE" id="PS51208"/>
    </source>
</evidence>
<evidence type="ECO:0000313" key="3">
    <source>
        <dbReference type="Proteomes" id="UP001162780"/>
    </source>
</evidence>
<proteinExistence type="predicted"/>
<accession>A0ABY7GMF9</accession>
<feature type="domain" description="Autotransporter" evidence="1">
    <location>
        <begin position="148"/>
        <end position="429"/>
    </location>
</feature>
<dbReference type="Gene3D" id="2.40.128.130">
    <property type="entry name" value="Autotransporter beta-domain"/>
    <property type="match status" value="1"/>
</dbReference>
<reference evidence="2" key="1">
    <citation type="submission" date="2022-11" db="EMBL/GenBank/DDBJ databases">
        <title>Methylomonas rapida sp. nov., Carotenoid-Producing Obligate Methanotrophs with High Growth Characteristics and Biotechnological Potential.</title>
        <authorList>
            <person name="Tikhonova E.N."/>
            <person name="Suleimanov R.Z."/>
            <person name="Miroshnikov K."/>
            <person name="Oshkin I.Y."/>
            <person name="Belova S.E."/>
            <person name="Danilova O.V."/>
            <person name="Ashikhmin A."/>
            <person name="Konopkin A."/>
            <person name="But S.Y."/>
            <person name="Khmelenina V.N."/>
            <person name="Kuznetsov N."/>
            <person name="Pimenov N.V."/>
            <person name="Dedysh S.N."/>
        </authorList>
    </citation>
    <scope>NUCLEOTIDE SEQUENCE</scope>
    <source>
        <strain evidence="2">MP1</strain>
    </source>
</reference>
<evidence type="ECO:0000313" key="2">
    <source>
        <dbReference type="EMBL" id="WAR45702.1"/>
    </source>
</evidence>
<dbReference type="Proteomes" id="UP001162780">
    <property type="component" value="Chromosome"/>
</dbReference>
<dbReference type="RefSeq" id="WP_255186611.1">
    <property type="nucleotide sequence ID" value="NZ_CP113517.1"/>
</dbReference>
<dbReference type="InterPro" id="IPR036709">
    <property type="entry name" value="Autotransporte_beta_dom_sf"/>
</dbReference>
<gene>
    <name evidence="2" type="ORF">NM686_004090</name>
</gene>
<dbReference type="EMBL" id="CP113517">
    <property type="protein sequence ID" value="WAR45702.1"/>
    <property type="molecule type" value="Genomic_DNA"/>
</dbReference>
<sequence>MFKSTSHSSARNPYHHFESKSRLIQLALGLTTMVVAGEAAASCNANQLAASSALSSYLSNLNGGGSEVPIDYQIPTNFEITETPTTHYEYSSSSYDTPCDANTVSITPDQIFAMGSLATRVNGGKITQPSDYFGLRQQGRRGGGAGDIDFPPLNFWSKIDSDFGSRDTTFSQPGFEFDNHNFVFGADYRIFDNWVAGGSFAYRHNTADFDGGRGETVNDTYTGTIYTAYHITDAAHVEATASYGGFAYDTRRNITYNGESSVAKASPEGGQYAFSWGGGYDFNIDAWTIAPYARGEYMNLDIDSYSESGSPYAVRFGKQNIESLTSTVGIQTAYAFSFPWGVLIPQLRGEWHHQFMDGGRQIETGFVNDPSGQSFIMTSDGPSRDYYTFGAEVSSVFAGGISAFLAYETLQSYTSINSNKLMLGARLEF</sequence>
<dbReference type="InterPro" id="IPR005546">
    <property type="entry name" value="Autotransporte_beta"/>
</dbReference>
<organism evidence="2 3">
    <name type="scientific">Methylomonas rapida</name>
    <dbReference type="NCBI Taxonomy" id="2963939"/>
    <lineage>
        <taxon>Bacteria</taxon>
        <taxon>Pseudomonadati</taxon>
        <taxon>Pseudomonadota</taxon>
        <taxon>Gammaproteobacteria</taxon>
        <taxon>Methylococcales</taxon>
        <taxon>Methylococcaceae</taxon>
        <taxon>Methylomonas</taxon>
    </lineage>
</organism>
<dbReference type="SUPFAM" id="SSF103515">
    <property type="entry name" value="Autotransporter"/>
    <property type="match status" value="1"/>
</dbReference>
<name>A0ABY7GMF9_9GAMM</name>